<dbReference type="PIRSF" id="PIRSF000463">
    <property type="entry name" value="GlgB"/>
    <property type="match status" value="1"/>
</dbReference>
<comment type="catalytic activity">
    <reaction evidence="1 9">
        <text>Transfers a segment of a (1-&gt;4)-alpha-D-glucan chain to a primary hydroxy group in a similar glucan chain.</text>
        <dbReference type="EC" id="2.4.1.18"/>
    </reaction>
</comment>
<dbReference type="HAMAP" id="MF_00685">
    <property type="entry name" value="GlgB"/>
    <property type="match status" value="1"/>
</dbReference>
<dbReference type="SUPFAM" id="SSF81296">
    <property type="entry name" value="E set domains"/>
    <property type="match status" value="1"/>
</dbReference>
<comment type="caution">
    <text evidence="12">The sequence shown here is derived from an EMBL/GenBank/DDBJ whole genome shotgun (WGS) entry which is preliminary data.</text>
</comment>
<evidence type="ECO:0000256" key="6">
    <source>
        <dbReference type="ARBA" id="ARBA00022679"/>
    </source>
</evidence>
<reference evidence="12" key="2">
    <citation type="submission" date="2020-09" db="EMBL/GenBank/DDBJ databases">
        <authorList>
            <person name="Sun Q."/>
            <person name="Ohkuma M."/>
        </authorList>
    </citation>
    <scope>NUCLEOTIDE SEQUENCE</scope>
    <source>
        <strain evidence="12">JCM 14371</strain>
    </source>
</reference>
<dbReference type="GO" id="GO:0004553">
    <property type="term" value="F:hydrolase activity, hydrolyzing O-glycosyl compounds"/>
    <property type="evidence" value="ECO:0007669"/>
    <property type="project" value="InterPro"/>
</dbReference>
<dbReference type="Gene3D" id="2.60.40.10">
    <property type="entry name" value="Immunoglobulins"/>
    <property type="match status" value="1"/>
</dbReference>
<dbReference type="FunFam" id="3.20.20.80:FF:000003">
    <property type="entry name" value="1,4-alpha-glucan branching enzyme GlgB"/>
    <property type="match status" value="1"/>
</dbReference>
<keyword evidence="13" id="KW-1185">Reference proteome</keyword>
<dbReference type="InterPro" id="IPR017853">
    <property type="entry name" value="GH"/>
</dbReference>
<dbReference type="AlphaFoldDB" id="A0A917P605"/>
<feature type="domain" description="Glycosyl hydrolase family 13 catalytic" evidence="11">
    <location>
        <begin position="152"/>
        <end position="511"/>
    </location>
</feature>
<evidence type="ECO:0000259" key="11">
    <source>
        <dbReference type="SMART" id="SM00642"/>
    </source>
</evidence>
<sequence length="627" mass="72068">MTFTLPLSGEYLAKLNNADLVRPDQLLGAHVVTQDGVDGVRFTVWAPNAQHVAVVGDFNGWSAFETPMQHAEGGWGFWTAFVQGARHGQTYKYAVTGRDNQTTWKADPYARTSELRPKTASVVWQDQPYTWQDDAWMGSRDQGPERPISVYELHLGSWMRDEHNWFMNYRDLAPRIADYVQDLGYTHVELMGVMEHPFDGSWGYQVTGYYAPSARFGTPEDFKFLVDTLHARGIGVLLDWVPGHFPTDEVGLARWDGEALYEYADPRKGFHPDWNTYVFDYGRNEVVMFLIGSALKWLEDYHIDGLRVDAVASMLYLNFSRPDGQWIPNIYGGQENLEAIAFFKRLNDVVHHRAPGAIMVAEESTNFPGVTAPEGLDFDYKWAMGWMNDTLAYFEEDPIYRKYNHHKITFFDVYRNTERFMLAVSHDEVVHLKQSLVNKLPGDWYAQRAGLRSFLGLQWTLPGKKLLFMGQEFAQRTEWNHDEGLPWYVLDYPEHRGVHDWLRDLNRLYSQHPAMHRGDHRPEGLQWVAGDDRDSSVYAFVRRDPHTDAWLLVVANLTPVYRENYSVGVPQAGQYRVLLDSDAGVYGGFGTLQHDLHTRAEESHGQPQRLLLNLAPNGVLILELERA</sequence>
<evidence type="ECO:0000256" key="10">
    <source>
        <dbReference type="PIRSR" id="PIRSR000463-1"/>
    </source>
</evidence>
<dbReference type="PANTHER" id="PTHR43651:SF3">
    <property type="entry name" value="1,4-ALPHA-GLUCAN-BRANCHING ENZYME"/>
    <property type="match status" value="1"/>
</dbReference>
<dbReference type="GO" id="GO:0043169">
    <property type="term" value="F:cation binding"/>
    <property type="evidence" value="ECO:0007669"/>
    <property type="project" value="InterPro"/>
</dbReference>
<dbReference type="SUPFAM" id="SSF51011">
    <property type="entry name" value="Glycosyl hydrolase domain"/>
    <property type="match status" value="1"/>
</dbReference>
<feature type="active site" description="Nucleophile" evidence="9 10">
    <location>
        <position position="309"/>
    </location>
</feature>
<keyword evidence="8 9" id="KW-0119">Carbohydrate metabolism</keyword>
<dbReference type="NCBIfam" id="NF003811">
    <property type="entry name" value="PRK05402.1"/>
    <property type="match status" value="1"/>
</dbReference>
<evidence type="ECO:0000256" key="3">
    <source>
        <dbReference type="ARBA" id="ARBA00009000"/>
    </source>
</evidence>
<comment type="pathway">
    <text evidence="2 9">Glycan biosynthesis; glycogen biosynthesis.</text>
</comment>
<protein>
    <recommendedName>
        <fullName evidence="9">1,4-alpha-glucan branching enzyme GlgB</fullName>
        <ecNumber evidence="9">2.4.1.18</ecNumber>
    </recommendedName>
    <alternativeName>
        <fullName evidence="9">1,4-alpha-D-glucan:1,4-alpha-D-glucan 6-glucosyl-transferase</fullName>
    </alternativeName>
    <alternativeName>
        <fullName evidence="9">Alpha-(1-&gt;4)-glucan branching enzyme</fullName>
    </alternativeName>
    <alternativeName>
        <fullName evidence="9">Glycogen branching enzyme</fullName>
        <shortName evidence="9">BE</shortName>
    </alternativeName>
</protein>
<dbReference type="InterPro" id="IPR006407">
    <property type="entry name" value="GlgB"/>
</dbReference>
<dbReference type="SUPFAM" id="SSF51445">
    <property type="entry name" value="(Trans)glycosidases"/>
    <property type="match status" value="1"/>
</dbReference>
<dbReference type="InterPro" id="IPR004193">
    <property type="entry name" value="Glyco_hydro_13_N"/>
</dbReference>
<dbReference type="EC" id="2.4.1.18" evidence="9"/>
<accession>A0A917P605</accession>
<dbReference type="GO" id="GO:0005978">
    <property type="term" value="P:glycogen biosynthetic process"/>
    <property type="evidence" value="ECO:0007669"/>
    <property type="project" value="UniProtKB-UniRule"/>
</dbReference>
<evidence type="ECO:0000256" key="7">
    <source>
        <dbReference type="ARBA" id="ARBA00023056"/>
    </source>
</evidence>
<keyword evidence="6 9" id="KW-0808">Transferase</keyword>
<keyword evidence="7 9" id="KW-0320">Glycogen biosynthesis</keyword>
<evidence type="ECO:0000256" key="5">
    <source>
        <dbReference type="ARBA" id="ARBA00022676"/>
    </source>
</evidence>
<comment type="similarity">
    <text evidence="3 9">Belongs to the glycosyl hydrolase 13 family. GlgB subfamily.</text>
</comment>
<dbReference type="NCBIfam" id="TIGR01515">
    <property type="entry name" value="branching_enzym"/>
    <property type="match status" value="1"/>
</dbReference>
<evidence type="ECO:0000313" key="12">
    <source>
        <dbReference type="EMBL" id="GGJ63063.1"/>
    </source>
</evidence>
<comment type="function">
    <text evidence="9">Catalyzes the formation of the alpha-1,6-glucosidic linkages in glycogen by scission of a 1,4-alpha-linked oligosaccharide from growing alpha-1,4-glucan chains and the subsequent attachment of the oligosaccharide to the alpha-1,6 position.</text>
</comment>
<evidence type="ECO:0000256" key="9">
    <source>
        <dbReference type="HAMAP-Rule" id="MF_00685"/>
    </source>
</evidence>
<comment type="subunit">
    <text evidence="9">Monomer.</text>
</comment>
<dbReference type="InterPro" id="IPR013780">
    <property type="entry name" value="Glyco_hydro_b"/>
</dbReference>
<dbReference type="EMBL" id="BMOE01000001">
    <property type="protein sequence ID" value="GGJ63063.1"/>
    <property type="molecule type" value="Genomic_DNA"/>
</dbReference>
<dbReference type="Pfam" id="PF00128">
    <property type="entry name" value="Alpha-amylase"/>
    <property type="match status" value="1"/>
</dbReference>
<dbReference type="CDD" id="cd11322">
    <property type="entry name" value="AmyAc_Glg_BE"/>
    <property type="match status" value="1"/>
</dbReference>
<dbReference type="RefSeq" id="WP_188960512.1">
    <property type="nucleotide sequence ID" value="NZ_BMOE01000001.1"/>
</dbReference>
<dbReference type="GO" id="GO:0005829">
    <property type="term" value="C:cytosol"/>
    <property type="evidence" value="ECO:0007669"/>
    <property type="project" value="TreeGrafter"/>
</dbReference>
<feature type="active site" description="Proton donor" evidence="9 10">
    <location>
        <position position="362"/>
    </location>
</feature>
<dbReference type="NCBIfam" id="NF008967">
    <property type="entry name" value="PRK12313.1"/>
    <property type="match status" value="1"/>
</dbReference>
<evidence type="ECO:0000256" key="1">
    <source>
        <dbReference type="ARBA" id="ARBA00000826"/>
    </source>
</evidence>
<name>A0A917P605_9DEIO</name>
<keyword evidence="5 9" id="KW-0328">Glycosyltransferase</keyword>
<dbReference type="CDD" id="cd02855">
    <property type="entry name" value="E_set_GBE_prok_N"/>
    <property type="match status" value="1"/>
</dbReference>
<dbReference type="InterPro" id="IPR006048">
    <property type="entry name" value="A-amylase/branching_C"/>
</dbReference>
<dbReference type="InterPro" id="IPR013783">
    <property type="entry name" value="Ig-like_fold"/>
</dbReference>
<organism evidence="12 13">
    <name type="scientific">Deinococcus aquiradiocola</name>
    <dbReference type="NCBI Taxonomy" id="393059"/>
    <lineage>
        <taxon>Bacteria</taxon>
        <taxon>Thermotogati</taxon>
        <taxon>Deinococcota</taxon>
        <taxon>Deinococci</taxon>
        <taxon>Deinococcales</taxon>
        <taxon>Deinococcaceae</taxon>
        <taxon>Deinococcus</taxon>
    </lineage>
</organism>
<dbReference type="InterPro" id="IPR006047">
    <property type="entry name" value="GH13_cat_dom"/>
</dbReference>
<dbReference type="InterPro" id="IPR044143">
    <property type="entry name" value="GlgB_N_E_set_prok"/>
</dbReference>
<dbReference type="Pfam" id="PF02806">
    <property type="entry name" value="Alpha-amylase_C"/>
    <property type="match status" value="1"/>
</dbReference>
<reference evidence="12" key="1">
    <citation type="journal article" date="2014" name="Int. J. Syst. Evol. Microbiol.">
        <title>Complete genome sequence of Corynebacterium casei LMG S-19264T (=DSM 44701T), isolated from a smear-ripened cheese.</title>
        <authorList>
            <consortium name="US DOE Joint Genome Institute (JGI-PGF)"/>
            <person name="Walter F."/>
            <person name="Albersmeier A."/>
            <person name="Kalinowski J."/>
            <person name="Ruckert C."/>
        </authorList>
    </citation>
    <scope>NUCLEOTIDE SEQUENCE</scope>
    <source>
        <strain evidence="12">JCM 14371</strain>
    </source>
</reference>
<dbReference type="InterPro" id="IPR014756">
    <property type="entry name" value="Ig_E-set"/>
</dbReference>
<gene>
    <name evidence="9 12" type="primary">glgB</name>
    <name evidence="12" type="ORF">GCM10008939_03640</name>
</gene>
<dbReference type="FunFam" id="2.60.40.1180:FF:000002">
    <property type="entry name" value="1,4-alpha-glucan branching enzyme GlgB"/>
    <property type="match status" value="1"/>
</dbReference>
<dbReference type="Proteomes" id="UP000635726">
    <property type="component" value="Unassembled WGS sequence"/>
</dbReference>
<keyword evidence="4 9" id="KW-0321">Glycogen metabolism</keyword>
<evidence type="ECO:0000256" key="4">
    <source>
        <dbReference type="ARBA" id="ARBA00022600"/>
    </source>
</evidence>
<evidence type="ECO:0000313" key="13">
    <source>
        <dbReference type="Proteomes" id="UP000635726"/>
    </source>
</evidence>
<dbReference type="SMART" id="SM00642">
    <property type="entry name" value="Aamy"/>
    <property type="match status" value="1"/>
</dbReference>
<evidence type="ECO:0000256" key="8">
    <source>
        <dbReference type="ARBA" id="ARBA00023277"/>
    </source>
</evidence>
<proteinExistence type="inferred from homology"/>
<evidence type="ECO:0000256" key="2">
    <source>
        <dbReference type="ARBA" id="ARBA00004964"/>
    </source>
</evidence>
<dbReference type="Pfam" id="PF02922">
    <property type="entry name" value="CBM_48"/>
    <property type="match status" value="1"/>
</dbReference>
<dbReference type="GO" id="GO:0003844">
    <property type="term" value="F:1,4-alpha-glucan branching enzyme activity"/>
    <property type="evidence" value="ECO:0007669"/>
    <property type="project" value="UniProtKB-UniRule"/>
</dbReference>
<dbReference type="Gene3D" id="2.60.40.1180">
    <property type="entry name" value="Golgi alpha-mannosidase II"/>
    <property type="match status" value="1"/>
</dbReference>
<dbReference type="InterPro" id="IPR037439">
    <property type="entry name" value="Branching_enzy"/>
</dbReference>
<dbReference type="PANTHER" id="PTHR43651">
    <property type="entry name" value="1,4-ALPHA-GLUCAN-BRANCHING ENZYME"/>
    <property type="match status" value="1"/>
</dbReference>
<dbReference type="Gene3D" id="3.20.20.80">
    <property type="entry name" value="Glycosidases"/>
    <property type="match status" value="1"/>
</dbReference>